<proteinExistence type="predicted"/>
<feature type="region of interest" description="Disordered" evidence="1">
    <location>
        <begin position="1"/>
        <end position="26"/>
    </location>
</feature>
<dbReference type="PROSITE" id="PS50878">
    <property type="entry name" value="RT_POL"/>
    <property type="match status" value="1"/>
</dbReference>
<dbReference type="InterPro" id="IPR043502">
    <property type="entry name" value="DNA/RNA_pol_sf"/>
</dbReference>
<name>A0A2N9FR55_FAGSY</name>
<feature type="domain" description="Reverse transcriptase" evidence="2">
    <location>
        <begin position="663"/>
        <end position="922"/>
    </location>
</feature>
<dbReference type="PANTHER" id="PTHR46890">
    <property type="entry name" value="NON-LTR RETROLELEMENT REVERSE TRANSCRIPTASE-LIKE PROTEIN-RELATED"/>
    <property type="match status" value="1"/>
</dbReference>
<feature type="compositionally biased region" description="Low complexity" evidence="1">
    <location>
        <begin position="8"/>
        <end position="23"/>
    </location>
</feature>
<sequence>MSSRFQASTSEGSSRSHTSLSKSHPALVRSSCANNRLDLQLNHAISNTTGYTLIGKVVALRSFNSNLVHEVVSKAWNLKGPLKVVSAGKNLFVFNFEQESDLHHAYSRRPWTLKGAHLLLKDWKPYLTLDEIEFTTSTFWVQLHGLPSAWQFEDNLRRIGMVVGIVKTVDFVEGVRPSWKRFCGETPKKLSNQFGVKFIAFGPWMRLENDLRPQGLYDKASQPEWRYRQIVVRRYVTLERRQAPTTKQRIPRNVLHKLSRESIGGGCGVAPLGPMRILSLNCRGLGNPRSIRELHSLVKMEGPQALFLMETCLNRRKLERLRIQLGYSSCLGVDRVGKGGGLALLWSDDVRISINNYSRFYIDGDISDGAGVSWSFTGFYGDPVTANRVRSWQLLRCLHSQRSNPWLVMGDFNEIVDQSEKLGLIDRIESQMQLFRFALADCSLLDIGFQGWPYTWSNRRDGDAETWVRLDRGVCSKDWLDLHPNARIKHISVATSDHLGLAMDTLGQAKELQNHKSISSLSKLGQRTHHNRAKASQLRIELNSQLEEDESYWNQRSRISWLKEGDSNTKFFHAYANHRRRTNEILMLRDSHGVLITGESGLEQVVTPEMNDILLQPVTEDEVKIAVFQIPPSKAPGPDGMIALFFQKYWHVLSADITYVVLNCISFRKILKSVNFTHIALIPKVANLESMGQFRPISLCNVLYKLVSKVLINKLKRVLPQIISDSQSAFVPGHMITDNVLLAFEALHYMKNKRGSRLTHLATKLDISKAYDRVEWIYLQAIMLKLGFESQWVDLIMECLSTVSYSVLLNGTPKSYIVPRRGLRQGDPLSPYLFLLYAEGLTSLLQKAESQRQVHGIAISQGGPRISHILFVDDSILFCKATMQECRALKDILSLYENAFGWCVGASSRIRIWRDRWIPTKMTFKIQSPVKILSENATVDSLIQLPTRQWNVPLIDAVFSTTEVATIKSIPLSRWASPDVLIWSETKNGVHSVKSAYHLLMEVNQARDVGESSNISHGRLLWKDIWKRALNYFSSGVCEDDPKSIVHVLVDCCFAREVWGFSPLASVLNWLTFHNFEDFVLHSLQVLSFPDIELLFTVAWRIWIARNIRIWENQLTPARDICTHAGSLVSEFLDQIQKLPT</sequence>
<dbReference type="Gene3D" id="3.60.10.10">
    <property type="entry name" value="Endonuclease/exonuclease/phosphatase"/>
    <property type="match status" value="1"/>
</dbReference>
<dbReference type="CDD" id="cd01650">
    <property type="entry name" value="RT_nLTR_like"/>
    <property type="match status" value="1"/>
</dbReference>
<organism evidence="3">
    <name type="scientific">Fagus sylvatica</name>
    <name type="common">Beechnut</name>
    <dbReference type="NCBI Taxonomy" id="28930"/>
    <lineage>
        <taxon>Eukaryota</taxon>
        <taxon>Viridiplantae</taxon>
        <taxon>Streptophyta</taxon>
        <taxon>Embryophyta</taxon>
        <taxon>Tracheophyta</taxon>
        <taxon>Spermatophyta</taxon>
        <taxon>Magnoliopsida</taxon>
        <taxon>eudicotyledons</taxon>
        <taxon>Gunneridae</taxon>
        <taxon>Pentapetalae</taxon>
        <taxon>rosids</taxon>
        <taxon>fabids</taxon>
        <taxon>Fagales</taxon>
        <taxon>Fagaceae</taxon>
        <taxon>Fagus</taxon>
    </lineage>
</organism>
<dbReference type="InterPro" id="IPR000477">
    <property type="entry name" value="RT_dom"/>
</dbReference>
<dbReference type="Pfam" id="PF03372">
    <property type="entry name" value="Exo_endo_phos"/>
    <property type="match status" value="1"/>
</dbReference>
<dbReference type="GO" id="GO:0003824">
    <property type="term" value="F:catalytic activity"/>
    <property type="evidence" value="ECO:0007669"/>
    <property type="project" value="InterPro"/>
</dbReference>
<accession>A0A2N9FR55</accession>
<evidence type="ECO:0000256" key="1">
    <source>
        <dbReference type="SAM" id="MobiDB-lite"/>
    </source>
</evidence>
<protein>
    <recommendedName>
        <fullName evidence="2">Reverse transcriptase domain-containing protein</fullName>
    </recommendedName>
</protein>
<dbReference type="EMBL" id="OIVN01001065">
    <property type="protein sequence ID" value="SPC89401.1"/>
    <property type="molecule type" value="Genomic_DNA"/>
</dbReference>
<dbReference type="SUPFAM" id="SSF56672">
    <property type="entry name" value="DNA/RNA polymerases"/>
    <property type="match status" value="1"/>
</dbReference>
<dbReference type="InterPro" id="IPR025558">
    <property type="entry name" value="DUF4283"/>
</dbReference>
<dbReference type="InterPro" id="IPR036691">
    <property type="entry name" value="Endo/exonu/phosph_ase_sf"/>
</dbReference>
<dbReference type="SUPFAM" id="SSF56219">
    <property type="entry name" value="DNase I-like"/>
    <property type="match status" value="1"/>
</dbReference>
<dbReference type="Pfam" id="PF14111">
    <property type="entry name" value="DUF4283"/>
    <property type="match status" value="1"/>
</dbReference>
<gene>
    <name evidence="3" type="ORF">FSB_LOCUS17283</name>
</gene>
<reference evidence="3" key="1">
    <citation type="submission" date="2018-02" db="EMBL/GenBank/DDBJ databases">
        <authorList>
            <person name="Cohen D.B."/>
            <person name="Kent A.D."/>
        </authorList>
    </citation>
    <scope>NUCLEOTIDE SEQUENCE</scope>
</reference>
<dbReference type="InterPro" id="IPR005135">
    <property type="entry name" value="Endo/exonuclease/phosphatase"/>
</dbReference>
<dbReference type="Pfam" id="PF00078">
    <property type="entry name" value="RVT_1"/>
    <property type="match status" value="1"/>
</dbReference>
<evidence type="ECO:0000313" key="3">
    <source>
        <dbReference type="EMBL" id="SPC89401.1"/>
    </source>
</evidence>
<dbReference type="PANTHER" id="PTHR46890:SF48">
    <property type="entry name" value="RNA-DIRECTED DNA POLYMERASE"/>
    <property type="match status" value="1"/>
</dbReference>
<dbReference type="AlphaFoldDB" id="A0A2N9FR55"/>
<dbReference type="InterPro" id="IPR052343">
    <property type="entry name" value="Retrotransposon-Effector_Assoc"/>
</dbReference>
<evidence type="ECO:0000259" key="2">
    <source>
        <dbReference type="PROSITE" id="PS50878"/>
    </source>
</evidence>